<feature type="modified residue" description="N6-(pyridoxal phosphate)lysine" evidence="3">
    <location>
        <position position="183"/>
    </location>
</feature>
<keyword evidence="3 4" id="KW-0663">Pyridoxal phosphate</keyword>
<dbReference type="GO" id="GO:0030170">
    <property type="term" value="F:pyridoxal phosphate binding"/>
    <property type="evidence" value="ECO:0007669"/>
    <property type="project" value="TreeGrafter"/>
</dbReference>
<comment type="caution">
    <text evidence="5">The sequence shown here is derived from an EMBL/GenBank/DDBJ whole genome shotgun (WGS) entry which is preliminary data.</text>
</comment>
<name>A0A432V9S3_9HYPH</name>
<evidence type="ECO:0000256" key="3">
    <source>
        <dbReference type="PIRSR" id="PIRSR000390-2"/>
    </source>
</evidence>
<keyword evidence="5" id="KW-0032">Aminotransferase</keyword>
<evidence type="ECO:0000256" key="4">
    <source>
        <dbReference type="RuleBase" id="RU004508"/>
    </source>
</evidence>
<dbReference type="OrthoDB" id="9768668at2"/>
<dbReference type="CDD" id="cd00616">
    <property type="entry name" value="AHBA_syn"/>
    <property type="match status" value="1"/>
</dbReference>
<dbReference type="InterPro" id="IPR015422">
    <property type="entry name" value="PyrdxlP-dep_Trfase_small"/>
</dbReference>
<dbReference type="InterPro" id="IPR000653">
    <property type="entry name" value="DegT/StrS_aminotransferase"/>
</dbReference>
<reference evidence="5 6" key="1">
    <citation type="submission" date="2018-11" db="EMBL/GenBank/DDBJ databases">
        <title>Pseudaminobacter arsenicus sp. nov., an arsenic-resistant bacterium isolated from arsenic-rich aquifers.</title>
        <authorList>
            <person name="Mu Y."/>
        </authorList>
    </citation>
    <scope>NUCLEOTIDE SEQUENCE [LARGE SCALE GENOMIC DNA]</scope>
    <source>
        <strain evidence="5 6">CB3</strain>
    </source>
</reference>
<dbReference type="InterPro" id="IPR015424">
    <property type="entry name" value="PyrdxlP-dep_Trfase"/>
</dbReference>
<dbReference type="GO" id="GO:0008483">
    <property type="term" value="F:transaminase activity"/>
    <property type="evidence" value="ECO:0007669"/>
    <property type="project" value="UniProtKB-KW"/>
</dbReference>
<dbReference type="PANTHER" id="PTHR30244">
    <property type="entry name" value="TRANSAMINASE"/>
    <property type="match status" value="1"/>
</dbReference>
<protein>
    <submittedName>
        <fullName evidence="5">DegT/DnrJ/EryC1/StrS family aminotransferase</fullName>
    </submittedName>
</protein>
<dbReference type="InterPro" id="IPR015421">
    <property type="entry name" value="PyrdxlP-dep_Trfase_major"/>
</dbReference>
<dbReference type="Gene3D" id="3.90.1150.10">
    <property type="entry name" value="Aspartate Aminotransferase, domain 1"/>
    <property type="match status" value="1"/>
</dbReference>
<sequence length="381" mass="41334">MAVPYFRLDLDESEIEAVVKVLRSGWLTTGPECAAFEREFAEAMGGGVHAIAVNSNTSGMHLALEAAGIGPGDEVIVPDLTFTATAEVARYLGAEVVFADVLPDTLCIDPQEVVRSITPRTKAIVPVHFGGLGANLEELQAIAAQHGLVIIEDAAHSFPATAGGKTIGRHGTFATVFSFYANKTITTGEGGMIVTADDSVAQRCRTMRLHGIDRDAFRRFQGDSAGWRYDIVAPGFKYNLTDIAAALGRTQLARALDMRARRAESAAAYRKGLAGLPIELPPDAADGDMHAWHLFPIRLTLDAPIKRQDLETALNTAGIGYSVHYTPLHRMSYWHGRYGLGDNRFPVATSYFERCLSLPLFSAMRPDEVEEVITVIRNAFS</sequence>
<dbReference type="PIRSF" id="PIRSF000390">
    <property type="entry name" value="PLP_StrS"/>
    <property type="match status" value="1"/>
</dbReference>
<gene>
    <name evidence="5" type="ORF">EET67_04415</name>
</gene>
<evidence type="ECO:0000256" key="2">
    <source>
        <dbReference type="PIRSR" id="PIRSR000390-1"/>
    </source>
</evidence>
<comment type="similarity">
    <text evidence="1 4">Belongs to the DegT/DnrJ/EryC1 family.</text>
</comment>
<accession>A0A432V9S3</accession>
<evidence type="ECO:0000256" key="1">
    <source>
        <dbReference type="ARBA" id="ARBA00037999"/>
    </source>
</evidence>
<keyword evidence="6" id="KW-1185">Reference proteome</keyword>
<dbReference type="SUPFAM" id="SSF53383">
    <property type="entry name" value="PLP-dependent transferases"/>
    <property type="match status" value="1"/>
</dbReference>
<proteinExistence type="inferred from homology"/>
<feature type="active site" description="Proton acceptor" evidence="2">
    <location>
        <position position="183"/>
    </location>
</feature>
<dbReference type="GO" id="GO:0000271">
    <property type="term" value="P:polysaccharide biosynthetic process"/>
    <property type="evidence" value="ECO:0007669"/>
    <property type="project" value="TreeGrafter"/>
</dbReference>
<dbReference type="Pfam" id="PF01041">
    <property type="entry name" value="DegT_DnrJ_EryC1"/>
    <property type="match status" value="1"/>
</dbReference>
<dbReference type="AlphaFoldDB" id="A0A432V9S3"/>
<keyword evidence="5" id="KW-0808">Transferase</keyword>
<dbReference type="EMBL" id="RKST01000003">
    <property type="protein sequence ID" value="RUM98894.1"/>
    <property type="molecule type" value="Genomic_DNA"/>
</dbReference>
<dbReference type="Proteomes" id="UP000281647">
    <property type="component" value="Unassembled WGS sequence"/>
</dbReference>
<dbReference type="RefSeq" id="WP_128624397.1">
    <property type="nucleotide sequence ID" value="NZ_ML133508.1"/>
</dbReference>
<organism evidence="5 6">
    <name type="scientific">Borborobacter arsenicus</name>
    <dbReference type="NCBI Taxonomy" id="1851146"/>
    <lineage>
        <taxon>Bacteria</taxon>
        <taxon>Pseudomonadati</taxon>
        <taxon>Pseudomonadota</taxon>
        <taxon>Alphaproteobacteria</taxon>
        <taxon>Hyphomicrobiales</taxon>
        <taxon>Phyllobacteriaceae</taxon>
        <taxon>Borborobacter</taxon>
    </lineage>
</organism>
<evidence type="ECO:0000313" key="5">
    <source>
        <dbReference type="EMBL" id="RUM98894.1"/>
    </source>
</evidence>
<evidence type="ECO:0000313" key="6">
    <source>
        <dbReference type="Proteomes" id="UP000281647"/>
    </source>
</evidence>
<dbReference type="Gene3D" id="3.40.640.10">
    <property type="entry name" value="Type I PLP-dependent aspartate aminotransferase-like (Major domain)"/>
    <property type="match status" value="1"/>
</dbReference>
<dbReference type="PANTHER" id="PTHR30244:SF34">
    <property type="entry name" value="DTDP-4-AMINO-4,6-DIDEOXYGALACTOSE TRANSAMINASE"/>
    <property type="match status" value="1"/>
</dbReference>